<dbReference type="OrthoDB" id="1809935at2"/>
<keyword evidence="2" id="KW-1185">Reference proteome</keyword>
<dbReference type="AlphaFoldDB" id="A0A1M6ETN2"/>
<evidence type="ECO:0000313" key="2">
    <source>
        <dbReference type="Proteomes" id="UP000183954"/>
    </source>
</evidence>
<dbReference type="STRING" id="1121420.SAMN02746098_04807"/>
<protein>
    <submittedName>
        <fullName evidence="1">Uncharacterized protein</fullName>
    </submittedName>
</protein>
<dbReference type="EMBL" id="FQXJ01000028">
    <property type="protein sequence ID" value="SHI88746.1"/>
    <property type="molecule type" value="Genomic_DNA"/>
</dbReference>
<gene>
    <name evidence="1" type="ORF">SAMN02746098_04807</name>
</gene>
<dbReference type="Proteomes" id="UP000183954">
    <property type="component" value="Unassembled WGS sequence"/>
</dbReference>
<name>A0A1M6ETN2_9FIRM</name>
<sequence>MSSQWYAGPGGGSPEWENVEAFWDYATKPRDPQQSGVHGEIVETIFGLDIGGIVQTRSGRFDNTDERYSHNLLLVEKSTLLLAQNTPDCFVYYSDLADVDNRFFNPRYLIE</sequence>
<evidence type="ECO:0000313" key="1">
    <source>
        <dbReference type="EMBL" id="SHI88746.1"/>
    </source>
</evidence>
<accession>A0A1M6ETN2</accession>
<reference evidence="2" key="1">
    <citation type="submission" date="2016-11" db="EMBL/GenBank/DDBJ databases">
        <authorList>
            <person name="Varghese N."/>
            <person name="Submissions S."/>
        </authorList>
    </citation>
    <scope>NUCLEOTIDE SEQUENCE [LARGE SCALE GENOMIC DNA]</scope>
    <source>
        <strain evidence="2">DSM 15449</strain>
    </source>
</reference>
<organism evidence="1 2">
    <name type="scientific">Desulfosporosinus lacus DSM 15449</name>
    <dbReference type="NCBI Taxonomy" id="1121420"/>
    <lineage>
        <taxon>Bacteria</taxon>
        <taxon>Bacillati</taxon>
        <taxon>Bacillota</taxon>
        <taxon>Clostridia</taxon>
        <taxon>Eubacteriales</taxon>
        <taxon>Desulfitobacteriaceae</taxon>
        <taxon>Desulfosporosinus</taxon>
    </lineage>
</organism>
<proteinExistence type="predicted"/>